<gene>
    <name evidence="3" type="ORF">GS18_0211055</name>
</gene>
<evidence type="ECO:0000256" key="1">
    <source>
        <dbReference type="SAM" id="MobiDB-lite"/>
    </source>
</evidence>
<dbReference type="RefSeq" id="WP_035207098.1">
    <property type="nucleotide sequence ID" value="NZ_JNVC02000005.1"/>
</dbReference>
<dbReference type="AlphaFoldDB" id="A0A084GWE6"/>
<dbReference type="EMBL" id="JNVC02000005">
    <property type="protein sequence ID" value="KEZ51658.1"/>
    <property type="molecule type" value="Genomic_DNA"/>
</dbReference>
<keyword evidence="2" id="KW-0472">Membrane</keyword>
<name>A0A084GWE6_METID</name>
<comment type="caution">
    <text evidence="3">The sequence shown here is derived from an EMBL/GenBank/DDBJ whole genome shotgun (WGS) entry which is preliminary data.</text>
</comment>
<evidence type="ECO:0000313" key="3">
    <source>
        <dbReference type="EMBL" id="KEZ51658.1"/>
    </source>
</evidence>
<sequence>MGFGIEAYEVYHYLQWAIGIAVYILLPAALLFKAGKKREQEPRTFRAQTMIEEGTKAQAP</sequence>
<dbReference type="Proteomes" id="UP000028549">
    <property type="component" value="Unassembled WGS sequence"/>
</dbReference>
<keyword evidence="2" id="KW-0812">Transmembrane</keyword>
<feature type="region of interest" description="Disordered" evidence="1">
    <location>
        <begin position="37"/>
        <end position="60"/>
    </location>
</feature>
<evidence type="ECO:0000256" key="2">
    <source>
        <dbReference type="SAM" id="Phobius"/>
    </source>
</evidence>
<accession>A0A084GWE6</accession>
<evidence type="ECO:0000313" key="4">
    <source>
        <dbReference type="Proteomes" id="UP000028549"/>
    </source>
</evidence>
<keyword evidence="2" id="KW-1133">Transmembrane helix</keyword>
<keyword evidence="4" id="KW-1185">Reference proteome</keyword>
<protein>
    <submittedName>
        <fullName evidence="3">Uncharacterized protein</fullName>
    </submittedName>
</protein>
<organism evidence="3 4">
    <name type="scientific">Metabacillus indicus</name>
    <name type="common">Bacillus indicus</name>
    <dbReference type="NCBI Taxonomy" id="246786"/>
    <lineage>
        <taxon>Bacteria</taxon>
        <taxon>Bacillati</taxon>
        <taxon>Bacillota</taxon>
        <taxon>Bacilli</taxon>
        <taxon>Bacillales</taxon>
        <taxon>Bacillaceae</taxon>
        <taxon>Metabacillus</taxon>
    </lineage>
</organism>
<proteinExistence type="predicted"/>
<dbReference type="OrthoDB" id="9942699at2"/>
<feature type="transmembrane region" description="Helical" evidence="2">
    <location>
        <begin position="13"/>
        <end position="32"/>
    </location>
</feature>
<reference evidence="3 4" key="1">
    <citation type="journal article" date="2005" name="Int. J. Syst. Evol. Microbiol.">
        <title>Bacillus cibi sp. nov., isolated from jeotgal, a traditional Korean fermented seafood.</title>
        <authorList>
            <person name="Yoon J.H."/>
            <person name="Lee C.H."/>
            <person name="Oh T.K."/>
        </authorList>
    </citation>
    <scope>NUCLEOTIDE SEQUENCE [LARGE SCALE GENOMIC DNA]</scope>
    <source>
        <strain evidence="3 4">DSM 16189</strain>
    </source>
</reference>